<proteinExistence type="predicted"/>
<accession>A0A840AX55</accession>
<reference evidence="1 2" key="1">
    <citation type="submission" date="2020-08" db="EMBL/GenBank/DDBJ databases">
        <title>Genomic Encyclopedia of Type Strains, Phase IV (KMG-IV): sequencing the most valuable type-strain genomes for metagenomic binning, comparative biology and taxonomic classification.</title>
        <authorList>
            <person name="Goeker M."/>
        </authorList>
    </citation>
    <scope>NUCLEOTIDE SEQUENCE [LARGE SCALE GENOMIC DNA]</scope>
    <source>
        <strain evidence="1 2">DSM 29050</strain>
    </source>
</reference>
<dbReference type="EMBL" id="JACIEA010000001">
    <property type="protein sequence ID" value="MBB3942728.1"/>
    <property type="molecule type" value="Genomic_DNA"/>
</dbReference>
<evidence type="ECO:0000313" key="1">
    <source>
        <dbReference type="EMBL" id="MBB3942728.1"/>
    </source>
</evidence>
<comment type="caution">
    <text evidence="1">The sequence shown here is derived from an EMBL/GenBank/DDBJ whole genome shotgun (WGS) entry which is preliminary data.</text>
</comment>
<dbReference type="AlphaFoldDB" id="A0A840AX55"/>
<protein>
    <submittedName>
        <fullName evidence="1">Uncharacterized protein</fullName>
    </submittedName>
</protein>
<sequence>MRWKFPLKREFPIQLFRNLSWGTLQKIGSYLAASVERVAIAADYHRKADRLEVRELEPRNHVWPLNLKCNYRNSNFRSVYRGPMRSVCECSEARGAKNYPCLNTSKLYYKKCYKMHIQMAFNALIYMKI</sequence>
<organism evidence="1 2">
    <name type="scientific">Sphingorhabdus rigui</name>
    <dbReference type="NCBI Taxonomy" id="1282858"/>
    <lineage>
        <taxon>Bacteria</taxon>
        <taxon>Pseudomonadati</taxon>
        <taxon>Pseudomonadota</taxon>
        <taxon>Alphaproteobacteria</taxon>
        <taxon>Sphingomonadales</taxon>
        <taxon>Sphingomonadaceae</taxon>
        <taxon>Sphingorhabdus</taxon>
    </lineage>
</organism>
<dbReference type="Proteomes" id="UP000581447">
    <property type="component" value="Unassembled WGS sequence"/>
</dbReference>
<name>A0A840AX55_9SPHN</name>
<gene>
    <name evidence="1" type="ORF">GGR91_000950</name>
</gene>
<keyword evidence="2" id="KW-1185">Reference proteome</keyword>
<evidence type="ECO:0000313" key="2">
    <source>
        <dbReference type="Proteomes" id="UP000581447"/>
    </source>
</evidence>